<name>A0A0C9QZR8_AMBAM</name>
<accession>A0A0C9QZR8</accession>
<protein>
    <recommendedName>
        <fullName evidence="2">Endonuclease/reverse transcript</fullName>
    </recommendedName>
</protein>
<sequence>MLGYIRRNFNLSSSSVKLLLYKSLVRSKLEYAASIWDPYQETLIYQLESIQNRAARFILSNYHRNSSVSAMKSSLSLPLLSQRRNISRLCLFHKIYYDNPILKRKFITPPCNVSARIDHRHKVGILSCQTNHFYNSFNPSTSAQ</sequence>
<dbReference type="AlphaFoldDB" id="A0A0C9QZR8"/>
<reference evidence="1" key="1">
    <citation type="journal article" date="2015" name="PLoS ONE">
        <title>An Insight into the Sialome of the Lone Star Tick, Amblyomma americanum, with a Glimpse on Its Time Dependent Gene Expression.</title>
        <authorList>
            <person name="Karim S."/>
            <person name="Ribeiro J.M."/>
        </authorList>
    </citation>
    <scope>NUCLEOTIDE SEQUENCE</scope>
    <source>
        <tissue evidence="1">Salivary gland</tissue>
    </source>
</reference>
<evidence type="ECO:0008006" key="2">
    <source>
        <dbReference type="Google" id="ProtNLM"/>
    </source>
</evidence>
<evidence type="ECO:0000313" key="1">
    <source>
        <dbReference type="EMBL" id="JAG90255.1"/>
    </source>
</evidence>
<proteinExistence type="evidence at transcript level"/>
<dbReference type="EMBL" id="GBZX01002485">
    <property type="protein sequence ID" value="JAG90255.1"/>
    <property type="molecule type" value="mRNA"/>
</dbReference>
<organism evidence="1">
    <name type="scientific">Amblyomma americanum</name>
    <name type="common">Lone star tick</name>
    <dbReference type="NCBI Taxonomy" id="6943"/>
    <lineage>
        <taxon>Eukaryota</taxon>
        <taxon>Metazoa</taxon>
        <taxon>Ecdysozoa</taxon>
        <taxon>Arthropoda</taxon>
        <taxon>Chelicerata</taxon>
        <taxon>Arachnida</taxon>
        <taxon>Acari</taxon>
        <taxon>Parasitiformes</taxon>
        <taxon>Ixodida</taxon>
        <taxon>Ixodoidea</taxon>
        <taxon>Ixodidae</taxon>
        <taxon>Amblyomminae</taxon>
        <taxon>Amblyomma</taxon>
    </lineage>
</organism>